<gene>
    <name evidence="3" type="ORF">GGR38_002439</name>
</gene>
<dbReference type="Pfam" id="PF13439">
    <property type="entry name" value="Glyco_transf_4"/>
    <property type="match status" value="1"/>
</dbReference>
<evidence type="ECO:0000259" key="2">
    <source>
        <dbReference type="Pfam" id="PF13439"/>
    </source>
</evidence>
<dbReference type="PANTHER" id="PTHR45947">
    <property type="entry name" value="SULFOQUINOVOSYL TRANSFERASE SQD2"/>
    <property type="match status" value="1"/>
</dbReference>
<proteinExistence type="predicted"/>
<keyword evidence="3" id="KW-0808">Transferase</keyword>
<keyword evidence="3" id="KW-0328">Glycosyltransferase</keyword>
<keyword evidence="4" id="KW-1185">Reference proteome</keyword>
<dbReference type="PANTHER" id="PTHR45947:SF3">
    <property type="entry name" value="SULFOQUINOVOSYL TRANSFERASE SQD2"/>
    <property type="match status" value="1"/>
</dbReference>
<evidence type="ECO:0000313" key="4">
    <source>
        <dbReference type="Proteomes" id="UP000548867"/>
    </source>
</evidence>
<organism evidence="3 4">
    <name type="scientific">Novosphingobium sediminicola</name>
    <dbReference type="NCBI Taxonomy" id="563162"/>
    <lineage>
        <taxon>Bacteria</taxon>
        <taxon>Pseudomonadati</taxon>
        <taxon>Pseudomonadota</taxon>
        <taxon>Alphaproteobacteria</taxon>
        <taxon>Sphingomonadales</taxon>
        <taxon>Sphingomonadaceae</taxon>
        <taxon>Novosphingobium</taxon>
    </lineage>
</organism>
<dbReference type="SUPFAM" id="SSF53756">
    <property type="entry name" value="UDP-Glycosyltransferase/glycogen phosphorylase"/>
    <property type="match status" value="1"/>
</dbReference>
<dbReference type="AlphaFoldDB" id="A0A7W6CHB7"/>
<dbReference type="InterPro" id="IPR050194">
    <property type="entry name" value="Glycosyltransferase_grp1"/>
</dbReference>
<dbReference type="Pfam" id="PF00534">
    <property type="entry name" value="Glycos_transf_1"/>
    <property type="match status" value="1"/>
</dbReference>
<dbReference type="Gene3D" id="3.40.50.2000">
    <property type="entry name" value="Glycogen Phosphorylase B"/>
    <property type="match status" value="2"/>
</dbReference>
<evidence type="ECO:0000313" key="3">
    <source>
        <dbReference type="EMBL" id="MBB3955485.1"/>
    </source>
</evidence>
<dbReference type="EMBL" id="JACIDX010000008">
    <property type="protein sequence ID" value="MBB3955485.1"/>
    <property type="molecule type" value="Genomic_DNA"/>
</dbReference>
<dbReference type="RefSeq" id="WP_183625832.1">
    <property type="nucleotide sequence ID" value="NZ_JACIDX010000008.1"/>
</dbReference>
<reference evidence="3 4" key="1">
    <citation type="submission" date="2020-08" db="EMBL/GenBank/DDBJ databases">
        <title>Genomic Encyclopedia of Type Strains, Phase IV (KMG-IV): sequencing the most valuable type-strain genomes for metagenomic binning, comparative biology and taxonomic classification.</title>
        <authorList>
            <person name="Goeker M."/>
        </authorList>
    </citation>
    <scope>NUCLEOTIDE SEQUENCE [LARGE SCALE GENOMIC DNA]</scope>
    <source>
        <strain evidence="3 4">DSM 27057</strain>
    </source>
</reference>
<dbReference type="InterPro" id="IPR001296">
    <property type="entry name" value="Glyco_trans_1"/>
</dbReference>
<dbReference type="Proteomes" id="UP000548867">
    <property type="component" value="Unassembled WGS sequence"/>
</dbReference>
<feature type="domain" description="Glycosyltransferase subfamily 4-like N-terminal" evidence="2">
    <location>
        <begin position="15"/>
        <end position="178"/>
    </location>
</feature>
<dbReference type="GO" id="GO:0016757">
    <property type="term" value="F:glycosyltransferase activity"/>
    <property type="evidence" value="ECO:0007669"/>
    <property type="project" value="UniProtKB-KW"/>
</dbReference>
<feature type="domain" description="Glycosyl transferase family 1" evidence="1">
    <location>
        <begin position="208"/>
        <end position="350"/>
    </location>
</feature>
<name>A0A7W6CHB7_9SPHN</name>
<comment type="caution">
    <text evidence="3">The sequence shown here is derived from an EMBL/GenBank/DDBJ whole genome shotgun (WGS) entry which is preliminary data.</text>
</comment>
<dbReference type="InterPro" id="IPR028098">
    <property type="entry name" value="Glyco_trans_4-like_N"/>
</dbReference>
<protein>
    <submittedName>
        <fullName evidence="3">Alpha-1,6-mannosyltransferase</fullName>
        <ecNumber evidence="3">2.4.1.-</ecNumber>
    </submittedName>
</protein>
<evidence type="ECO:0000259" key="1">
    <source>
        <dbReference type="Pfam" id="PF00534"/>
    </source>
</evidence>
<sequence length="397" mass="43180">MRIVDVCAFYTPHGGGVKTYVEQKMRIGPELGHEIIILAPGDRHEVIERGPMARIVTIPAPRFPLDRKYWYFKDEDALHAAITALAPDFLEVSSPWRSASMVARWPGDAPRALVMHADPLSAYAYRWFEPIMSREAIDRSFEPFWKHLRELGHQFERVVCASGELRDRLAAGGVAHTVLHPMGIEAGLFSPKRRSPALRRRLLEMCGLPESAKLLIGVGRLSPEKRWPMIVDAVAAASQSMPIGLVLLGAGNQKTRILKQVAGNPHIKLLKAEKDRAKFATILASADALIHGCEAETFCMAAAEARASGVPVIVPDRGGAADHARGGAGVTYSAGSAMAAARATLRLLRNLPKASPEVKVVSTQGHFEALFADYASARRGEGPEGTARRLSENVQVA</sequence>
<dbReference type="EC" id="2.4.1.-" evidence="3"/>
<accession>A0A7W6CHB7</accession>